<dbReference type="InterPro" id="IPR020946">
    <property type="entry name" value="Flavin_mOase-like"/>
</dbReference>
<feature type="compositionally biased region" description="Polar residues" evidence="5">
    <location>
        <begin position="423"/>
        <end position="433"/>
    </location>
</feature>
<evidence type="ECO:0000256" key="2">
    <source>
        <dbReference type="ARBA" id="ARBA00022630"/>
    </source>
</evidence>
<dbReference type="SUPFAM" id="SSF51905">
    <property type="entry name" value="FAD/NAD(P)-binding domain"/>
    <property type="match status" value="2"/>
</dbReference>
<dbReference type="GeneID" id="27728432"/>
<dbReference type="Proteomes" id="UP000028545">
    <property type="component" value="Unassembled WGS sequence"/>
</dbReference>
<dbReference type="Gene3D" id="3.50.50.60">
    <property type="entry name" value="FAD/NAD(P)-binding domain"/>
    <property type="match status" value="1"/>
</dbReference>
<evidence type="ECO:0000313" key="6">
    <source>
        <dbReference type="EMBL" id="KEZ39494.1"/>
    </source>
</evidence>
<dbReference type="VEuPathDB" id="FungiDB:SAPIO_CDS9360"/>
<keyword evidence="4" id="KW-0560">Oxidoreductase</keyword>
<keyword evidence="7" id="KW-1185">Reference proteome</keyword>
<dbReference type="InterPro" id="IPR050346">
    <property type="entry name" value="FMO-like"/>
</dbReference>
<name>A0A084FWN2_PSEDA</name>
<dbReference type="AlphaFoldDB" id="A0A084FWN2"/>
<dbReference type="Pfam" id="PF00743">
    <property type="entry name" value="FMO-like"/>
    <property type="match status" value="1"/>
</dbReference>
<evidence type="ECO:0000256" key="1">
    <source>
        <dbReference type="ARBA" id="ARBA00009183"/>
    </source>
</evidence>
<organism evidence="6 7">
    <name type="scientific">Pseudallescheria apiosperma</name>
    <name type="common">Scedosporium apiospermum</name>
    <dbReference type="NCBI Taxonomy" id="563466"/>
    <lineage>
        <taxon>Eukaryota</taxon>
        <taxon>Fungi</taxon>
        <taxon>Dikarya</taxon>
        <taxon>Ascomycota</taxon>
        <taxon>Pezizomycotina</taxon>
        <taxon>Sordariomycetes</taxon>
        <taxon>Hypocreomycetidae</taxon>
        <taxon>Microascales</taxon>
        <taxon>Microascaceae</taxon>
        <taxon>Scedosporium</taxon>
    </lineage>
</organism>
<dbReference type="OMA" id="DEIMLHT"/>
<evidence type="ECO:0000256" key="3">
    <source>
        <dbReference type="ARBA" id="ARBA00022827"/>
    </source>
</evidence>
<dbReference type="HOGENOM" id="CLU_019225_1_0_1"/>
<dbReference type="GO" id="GO:0050661">
    <property type="term" value="F:NADP binding"/>
    <property type="evidence" value="ECO:0007669"/>
    <property type="project" value="InterPro"/>
</dbReference>
<dbReference type="OrthoDB" id="2915840at2759"/>
<dbReference type="KEGG" id="sapo:SAPIO_CDS9360"/>
<gene>
    <name evidence="6" type="ORF">SAPIO_CDS9360</name>
</gene>
<protein>
    <submittedName>
        <fullName evidence="6">Putative Dimethylaniline monooxygenase</fullName>
    </submittedName>
</protein>
<dbReference type="PRINTS" id="PR00368">
    <property type="entry name" value="FADPNR"/>
</dbReference>
<dbReference type="EMBL" id="JOWA01000143">
    <property type="protein sequence ID" value="KEZ39494.1"/>
    <property type="molecule type" value="Genomic_DNA"/>
</dbReference>
<proteinExistence type="inferred from homology"/>
<sequence>MAPTYNVIVIGAGWYGLSAAKSYIELHPDEKILVIEAESTCGGTWSRDRLYPGLKSNNLWGSYEHPDFPMVEEVYGVKYGEHVPAATMHRYLTDFAKHFGVFERTRFDTAVDAIEAVPGDNSWKVHVRPSKGQQKDAEIEVLHTQKLIVATGLTTNPNLPTYPGQEKYTAPFFHAKDFHRQRDAVKDCKKVVVVGAGKSALDCAYVFAAEAGATVDLVMRPTGAGPVWISPPWVTPLKRMLEELLSTRALTWFSPCPWGGEDGFGIVRSFLHNSALGQILVGNFWNFIKADVVQAHGYNEHPEVFKMKPWHSPQWTGSGVSIHNYPTNFFDLVREGKVRPHLAEIERLDADNKVYLSDGQVVDSDVIICATGWKKESGIKLQNFDVGLQKSPEECQRLAQEADKRVRDLFPTLKDQPVISKAPVSSSSATAETNGVANGTNAKNGNGASEPMRNYRFIVPSGAVFDRNIAYAGMVSTVCTAMFASIQGLWISAFLDGKLTRAPKNDAEVLDEVMLHTQFGKWRYPCGYGANLPDFAFDSLPYVDLLMNDLGLPCRRKDTQINELLEPYKPRDYKGITQEWLALQAKK</sequence>
<keyword evidence="6" id="KW-0503">Monooxygenase</keyword>
<dbReference type="GO" id="GO:0004499">
    <property type="term" value="F:N,N-dimethylaniline monooxygenase activity"/>
    <property type="evidence" value="ECO:0007669"/>
    <property type="project" value="InterPro"/>
</dbReference>
<feature type="region of interest" description="Disordered" evidence="5">
    <location>
        <begin position="421"/>
        <end position="447"/>
    </location>
</feature>
<dbReference type="RefSeq" id="XP_016639293.1">
    <property type="nucleotide sequence ID" value="XM_016790783.1"/>
</dbReference>
<dbReference type="InterPro" id="IPR036188">
    <property type="entry name" value="FAD/NAD-bd_sf"/>
</dbReference>
<evidence type="ECO:0000256" key="4">
    <source>
        <dbReference type="ARBA" id="ARBA00023002"/>
    </source>
</evidence>
<evidence type="ECO:0000256" key="5">
    <source>
        <dbReference type="SAM" id="MobiDB-lite"/>
    </source>
</evidence>
<keyword evidence="3" id="KW-0274">FAD</keyword>
<evidence type="ECO:0000313" key="7">
    <source>
        <dbReference type="Proteomes" id="UP000028545"/>
    </source>
</evidence>
<comment type="similarity">
    <text evidence="1">Belongs to the FMO family.</text>
</comment>
<reference evidence="6 7" key="1">
    <citation type="journal article" date="2014" name="Genome Announc.">
        <title>Draft genome sequence of the pathogenic fungus Scedosporium apiospermum.</title>
        <authorList>
            <person name="Vandeputte P."/>
            <person name="Ghamrawi S."/>
            <person name="Rechenmann M."/>
            <person name="Iltis A."/>
            <person name="Giraud S."/>
            <person name="Fleury M."/>
            <person name="Thornton C."/>
            <person name="Delhaes L."/>
            <person name="Meyer W."/>
            <person name="Papon N."/>
            <person name="Bouchara J.P."/>
        </authorList>
    </citation>
    <scope>NUCLEOTIDE SEQUENCE [LARGE SCALE GENOMIC DNA]</scope>
    <source>
        <strain evidence="6 7">IHEM 14462</strain>
    </source>
</reference>
<accession>A0A084FWN2</accession>
<comment type="caution">
    <text evidence="6">The sequence shown here is derived from an EMBL/GenBank/DDBJ whole genome shotgun (WGS) entry which is preliminary data.</text>
</comment>
<dbReference type="GO" id="GO:0050660">
    <property type="term" value="F:flavin adenine dinucleotide binding"/>
    <property type="evidence" value="ECO:0007669"/>
    <property type="project" value="InterPro"/>
</dbReference>
<feature type="compositionally biased region" description="Low complexity" evidence="5">
    <location>
        <begin position="434"/>
        <end position="447"/>
    </location>
</feature>
<keyword evidence="2" id="KW-0285">Flavoprotein</keyword>
<dbReference type="PANTHER" id="PTHR23023">
    <property type="entry name" value="DIMETHYLANILINE MONOOXYGENASE"/>
    <property type="match status" value="1"/>
</dbReference>